<comment type="function">
    <text evidence="6">Specifically methylates the N4 position of cytidine in position 1402 (C1402) of 16S rRNA.</text>
</comment>
<dbReference type="Proteomes" id="UP000886058">
    <property type="component" value="Unassembled WGS sequence"/>
</dbReference>
<feature type="binding site" evidence="6">
    <location>
        <position position="110"/>
    </location>
    <ligand>
        <name>S-adenosyl-L-methionine</name>
        <dbReference type="ChEBI" id="CHEBI:59789"/>
    </ligand>
</feature>
<gene>
    <name evidence="6 7" type="primary">rsmH</name>
    <name evidence="7" type="ORF">ENL07_07045</name>
</gene>
<feature type="binding site" evidence="6">
    <location>
        <begin position="34"/>
        <end position="36"/>
    </location>
    <ligand>
        <name>S-adenosyl-L-methionine</name>
        <dbReference type="ChEBI" id="CHEBI:59789"/>
    </ligand>
</feature>
<dbReference type="Pfam" id="PF01795">
    <property type="entry name" value="Methyltransf_5"/>
    <property type="match status" value="1"/>
</dbReference>
<keyword evidence="6" id="KW-0963">Cytoplasm</keyword>
<dbReference type="Gene3D" id="1.10.150.170">
    <property type="entry name" value="Putative methyltransferase TM0872, insert domain"/>
    <property type="match status" value="1"/>
</dbReference>
<dbReference type="HAMAP" id="MF_01007">
    <property type="entry name" value="16SrRNA_methyltr_H"/>
    <property type="match status" value="1"/>
</dbReference>
<feature type="binding site" evidence="6">
    <location>
        <position position="84"/>
    </location>
    <ligand>
        <name>S-adenosyl-L-methionine</name>
        <dbReference type="ChEBI" id="CHEBI:59789"/>
    </ligand>
</feature>
<feature type="binding site" evidence="6">
    <location>
        <position position="117"/>
    </location>
    <ligand>
        <name>S-adenosyl-L-methionine</name>
        <dbReference type="ChEBI" id="CHEBI:59789"/>
    </ligand>
</feature>
<keyword evidence="3 6" id="KW-0489">Methyltransferase</keyword>
<dbReference type="SUPFAM" id="SSF81799">
    <property type="entry name" value="Putative methyltransferase TM0872, insert domain"/>
    <property type="match status" value="1"/>
</dbReference>
<evidence type="ECO:0000256" key="5">
    <source>
        <dbReference type="ARBA" id="ARBA00022691"/>
    </source>
</evidence>
<dbReference type="InterPro" id="IPR029063">
    <property type="entry name" value="SAM-dependent_MTases_sf"/>
</dbReference>
<accession>A0A7C5DEH4</accession>
<dbReference type="InterPro" id="IPR023397">
    <property type="entry name" value="SAM-dep_MeTrfase_MraW_recog"/>
</dbReference>
<dbReference type="SUPFAM" id="SSF53335">
    <property type="entry name" value="S-adenosyl-L-methionine-dependent methyltransferases"/>
    <property type="match status" value="1"/>
</dbReference>
<dbReference type="GO" id="GO:0070475">
    <property type="term" value="P:rRNA base methylation"/>
    <property type="evidence" value="ECO:0007669"/>
    <property type="project" value="UniProtKB-UniRule"/>
</dbReference>
<organism evidence="7">
    <name type="scientific">Chlorobaculum parvum</name>
    <dbReference type="NCBI Taxonomy" id="274539"/>
    <lineage>
        <taxon>Bacteria</taxon>
        <taxon>Pseudomonadati</taxon>
        <taxon>Chlorobiota</taxon>
        <taxon>Chlorobiia</taxon>
        <taxon>Chlorobiales</taxon>
        <taxon>Chlorobiaceae</taxon>
        <taxon>Chlorobaculum</taxon>
    </lineage>
</organism>
<dbReference type="Gene3D" id="3.40.50.150">
    <property type="entry name" value="Vaccinia Virus protein VP39"/>
    <property type="match status" value="1"/>
</dbReference>
<evidence type="ECO:0000313" key="7">
    <source>
        <dbReference type="EMBL" id="HHE32373.1"/>
    </source>
</evidence>
<protein>
    <recommendedName>
        <fullName evidence="6">Ribosomal RNA small subunit methyltransferase H</fullName>
        <ecNumber evidence="6">2.1.1.199</ecNumber>
    </recommendedName>
    <alternativeName>
        <fullName evidence="6">16S rRNA m(4)C1402 methyltransferase</fullName>
    </alternativeName>
    <alternativeName>
        <fullName evidence="6">rRNA (cytosine-N(4)-)-methyltransferase RsmH</fullName>
    </alternativeName>
</protein>
<evidence type="ECO:0000256" key="2">
    <source>
        <dbReference type="ARBA" id="ARBA00022552"/>
    </source>
</evidence>
<keyword evidence="4 6" id="KW-0808">Transferase</keyword>
<keyword evidence="5 6" id="KW-0949">S-adenosyl-L-methionine</keyword>
<evidence type="ECO:0000256" key="3">
    <source>
        <dbReference type="ARBA" id="ARBA00022603"/>
    </source>
</evidence>
<keyword evidence="2 6" id="KW-0698">rRNA processing</keyword>
<dbReference type="NCBIfam" id="TIGR00006">
    <property type="entry name" value="16S rRNA (cytosine(1402)-N(4))-methyltransferase RsmH"/>
    <property type="match status" value="1"/>
</dbReference>
<dbReference type="GO" id="GO:0005737">
    <property type="term" value="C:cytoplasm"/>
    <property type="evidence" value="ECO:0007669"/>
    <property type="project" value="UniProtKB-SubCell"/>
</dbReference>
<comment type="similarity">
    <text evidence="1 6">Belongs to the methyltransferase superfamily. RsmH family.</text>
</comment>
<name>A0A7C5DEH4_9CHLB</name>
<comment type="caution">
    <text evidence="7">The sequence shown here is derived from an EMBL/GenBank/DDBJ whole genome shotgun (WGS) entry which is preliminary data.</text>
</comment>
<evidence type="ECO:0000256" key="6">
    <source>
        <dbReference type="HAMAP-Rule" id="MF_01007"/>
    </source>
</evidence>
<dbReference type="EC" id="2.1.1.199" evidence="6"/>
<reference evidence="7" key="1">
    <citation type="journal article" date="2020" name="mSystems">
        <title>Genome- and Community-Level Interaction Insights into Carbon Utilization and Element Cycling Functions of Hydrothermarchaeota in Hydrothermal Sediment.</title>
        <authorList>
            <person name="Zhou Z."/>
            <person name="Liu Y."/>
            <person name="Xu W."/>
            <person name="Pan J."/>
            <person name="Luo Z.H."/>
            <person name="Li M."/>
        </authorList>
    </citation>
    <scope>NUCLEOTIDE SEQUENCE [LARGE SCALE GENOMIC DNA]</scope>
    <source>
        <strain evidence="7">HyVt-633</strain>
    </source>
</reference>
<comment type="catalytic activity">
    <reaction evidence="6">
        <text>cytidine(1402) in 16S rRNA + S-adenosyl-L-methionine = N(4)-methylcytidine(1402) in 16S rRNA + S-adenosyl-L-homocysteine + H(+)</text>
        <dbReference type="Rhea" id="RHEA:42928"/>
        <dbReference type="Rhea" id="RHEA-COMP:10286"/>
        <dbReference type="Rhea" id="RHEA-COMP:10287"/>
        <dbReference type="ChEBI" id="CHEBI:15378"/>
        <dbReference type="ChEBI" id="CHEBI:57856"/>
        <dbReference type="ChEBI" id="CHEBI:59789"/>
        <dbReference type="ChEBI" id="CHEBI:74506"/>
        <dbReference type="ChEBI" id="CHEBI:82748"/>
        <dbReference type="EC" id="2.1.1.199"/>
    </reaction>
</comment>
<dbReference type="InterPro" id="IPR002903">
    <property type="entry name" value="RsmH"/>
</dbReference>
<evidence type="ECO:0000256" key="4">
    <source>
        <dbReference type="ARBA" id="ARBA00022679"/>
    </source>
</evidence>
<sequence>MGNQEYHEPVLADATASLLVTRPGIYIDGTLGGGGHSLELLRRLDRLDGESLLVGIDQDSYALEAAGQKLRDFGDKAILLRGNFSMVRELLAPVKRGPGEGLEVMGLLLDLGVSSFQIDTPVRGFSYLRDGPLDMRMDPDGPLTASDIVNDYEEQALARLFFRYGEEAHGGRIARAVVSARTVGPITTTGELAEVVRRACPRKDSPIKTLSRIYQALRIEVNDELGVLQQALEDGFSVLSPGGRFAVISYHSLEDRIVKRFFSSRCAADWGPKGLPLREPLKPAEAELVIRKSVQAGEEEVARNPRARSARLRVIQKLET</sequence>
<evidence type="ECO:0000256" key="1">
    <source>
        <dbReference type="ARBA" id="ARBA00010396"/>
    </source>
</evidence>
<dbReference type="PIRSF" id="PIRSF004486">
    <property type="entry name" value="MraW"/>
    <property type="match status" value="1"/>
</dbReference>
<dbReference type="EMBL" id="DRSQ01000143">
    <property type="protein sequence ID" value="HHE32373.1"/>
    <property type="molecule type" value="Genomic_DNA"/>
</dbReference>
<dbReference type="PANTHER" id="PTHR11265:SF0">
    <property type="entry name" value="12S RRNA N4-METHYLCYTIDINE METHYLTRANSFERASE"/>
    <property type="match status" value="1"/>
</dbReference>
<proteinExistence type="inferred from homology"/>
<dbReference type="AlphaFoldDB" id="A0A7C5DEH4"/>
<feature type="binding site" evidence="6">
    <location>
        <position position="57"/>
    </location>
    <ligand>
        <name>S-adenosyl-L-methionine</name>
        <dbReference type="ChEBI" id="CHEBI:59789"/>
    </ligand>
</feature>
<dbReference type="GO" id="GO:0071424">
    <property type="term" value="F:rRNA (cytosine-N4-)-methyltransferase activity"/>
    <property type="evidence" value="ECO:0007669"/>
    <property type="project" value="UniProtKB-UniRule"/>
</dbReference>
<comment type="subcellular location">
    <subcellularLocation>
        <location evidence="6">Cytoplasm</location>
    </subcellularLocation>
</comment>
<dbReference type="PANTHER" id="PTHR11265">
    <property type="entry name" value="S-ADENOSYL-METHYLTRANSFERASE MRAW"/>
    <property type="match status" value="1"/>
</dbReference>